<keyword evidence="4" id="KW-1003">Cell membrane</keyword>
<keyword evidence="7 8" id="KW-0472">Membrane</keyword>
<dbReference type="InterPro" id="IPR038770">
    <property type="entry name" value="Na+/solute_symporter_sf"/>
</dbReference>
<feature type="transmembrane region" description="Helical" evidence="8">
    <location>
        <begin position="84"/>
        <end position="105"/>
    </location>
</feature>
<feature type="transmembrane region" description="Helical" evidence="8">
    <location>
        <begin position="117"/>
        <end position="138"/>
    </location>
</feature>
<keyword evidence="3" id="KW-0813">Transport</keyword>
<feature type="transmembrane region" description="Helical" evidence="8">
    <location>
        <begin position="204"/>
        <end position="225"/>
    </location>
</feature>
<evidence type="ECO:0000313" key="10">
    <source>
        <dbReference type="Proteomes" id="UP000323144"/>
    </source>
</evidence>
<evidence type="ECO:0000256" key="3">
    <source>
        <dbReference type="ARBA" id="ARBA00022448"/>
    </source>
</evidence>
<dbReference type="InterPro" id="IPR004776">
    <property type="entry name" value="Mem_transp_PIN-like"/>
</dbReference>
<organism evidence="9 10">
    <name type="scientific">Spiroplasma chinense</name>
    <dbReference type="NCBI Taxonomy" id="216932"/>
    <lineage>
        <taxon>Bacteria</taxon>
        <taxon>Bacillati</taxon>
        <taxon>Mycoplasmatota</taxon>
        <taxon>Mollicutes</taxon>
        <taxon>Entomoplasmatales</taxon>
        <taxon>Spiroplasmataceae</taxon>
        <taxon>Spiroplasma</taxon>
    </lineage>
</organism>
<feature type="transmembrane region" description="Helical" evidence="8">
    <location>
        <begin position="20"/>
        <end position="41"/>
    </location>
</feature>
<evidence type="ECO:0000256" key="4">
    <source>
        <dbReference type="ARBA" id="ARBA00022475"/>
    </source>
</evidence>
<feature type="transmembrane region" description="Helical" evidence="8">
    <location>
        <begin position="144"/>
        <end position="163"/>
    </location>
</feature>
<dbReference type="RefSeq" id="WP_166508662.1">
    <property type="nucleotide sequence ID" value="NZ_CP043026.1"/>
</dbReference>
<dbReference type="Gene3D" id="1.20.1530.20">
    <property type="match status" value="1"/>
</dbReference>
<evidence type="ECO:0000256" key="6">
    <source>
        <dbReference type="ARBA" id="ARBA00022989"/>
    </source>
</evidence>
<dbReference type="EMBL" id="CP043026">
    <property type="protein sequence ID" value="QEH62299.1"/>
    <property type="molecule type" value="Genomic_DNA"/>
</dbReference>
<feature type="transmembrane region" description="Helical" evidence="8">
    <location>
        <begin position="279"/>
        <end position="300"/>
    </location>
</feature>
<dbReference type="PANTHER" id="PTHR36838">
    <property type="entry name" value="AUXIN EFFLUX CARRIER FAMILY PROTEIN"/>
    <property type="match status" value="1"/>
</dbReference>
<evidence type="ECO:0000256" key="5">
    <source>
        <dbReference type="ARBA" id="ARBA00022692"/>
    </source>
</evidence>
<comment type="similarity">
    <text evidence="2">Belongs to the auxin efflux carrier (TC 2.A.69) family.</text>
</comment>
<keyword evidence="5 8" id="KW-0812">Transmembrane</keyword>
<feature type="transmembrane region" description="Helical" evidence="8">
    <location>
        <begin position="355"/>
        <end position="375"/>
    </location>
</feature>
<evidence type="ECO:0000256" key="7">
    <source>
        <dbReference type="ARBA" id="ARBA00023136"/>
    </source>
</evidence>
<name>A0A5B9Y6H7_9MOLU</name>
<evidence type="ECO:0000256" key="2">
    <source>
        <dbReference type="ARBA" id="ARBA00010145"/>
    </source>
</evidence>
<sequence length="416" mass="44710">MNLYSVGSEIGDALKETLGGWGMWSAIIATISVIGLGFFLTLKNILNKDWDKVFIKVVMVVGLPSLALSGFLTNITVKDLIDQLAVLLIGFAFYALMMLISKYFFLKYDKDLQDTFAMCIALASTTFFGTPIVTAIYGDAKIPANIFNVPYRVFLYSLAFMIMSKKPMAATNNGNVVAKIKKSEMTVEDLAQSKKVKKQALKNIFVNPILIATFVGLIIWVTQLIPGIDVLAVVETKTKSGVIGVDANNNVYEGSISYVDTVYYSPLRIDKLFPPSATILNALAAICTPLAWLAIGMTMAKGNIKEAMKDKKLWYAASIKVLVAPAIILILICGVAGIGSLIVDEGTTIIGKTAMSVMVIMTAAPPANVVVAYAISYEKGAKEASNLTSLSTLLSVVTLPVWVVIVTAVGALPIFG</sequence>
<evidence type="ECO:0000256" key="1">
    <source>
        <dbReference type="ARBA" id="ARBA00004651"/>
    </source>
</evidence>
<dbReference type="AlphaFoldDB" id="A0A5B9Y6H7"/>
<feature type="transmembrane region" description="Helical" evidence="8">
    <location>
        <begin position="53"/>
        <end position="72"/>
    </location>
</feature>
<accession>A0A5B9Y6H7</accession>
<proteinExistence type="inferred from homology"/>
<feature type="transmembrane region" description="Helical" evidence="8">
    <location>
        <begin position="321"/>
        <end position="343"/>
    </location>
</feature>
<dbReference type="GO" id="GO:0055085">
    <property type="term" value="P:transmembrane transport"/>
    <property type="evidence" value="ECO:0007669"/>
    <property type="project" value="InterPro"/>
</dbReference>
<feature type="transmembrane region" description="Helical" evidence="8">
    <location>
        <begin position="387"/>
        <end position="415"/>
    </location>
</feature>
<keyword evidence="6 8" id="KW-1133">Transmembrane helix</keyword>
<gene>
    <name evidence="9" type="ORF">SCHIN_v1c11060</name>
</gene>
<comment type="subcellular location">
    <subcellularLocation>
        <location evidence="1">Cell membrane</location>
        <topology evidence="1">Multi-pass membrane protein</topology>
    </subcellularLocation>
</comment>
<reference evidence="9 10" key="1">
    <citation type="submission" date="2019-08" db="EMBL/GenBank/DDBJ databases">
        <title>Complete genome sequence of Spiroplasma chinense CCH (DSM 19755).</title>
        <authorList>
            <person name="Shen H.-Y."/>
            <person name="Lin Y.-C."/>
            <person name="Chou L."/>
            <person name="Kuo C.-H."/>
        </authorList>
    </citation>
    <scope>NUCLEOTIDE SEQUENCE [LARGE SCALE GENOMIC DNA]</scope>
    <source>
        <strain evidence="9 10">CCH</strain>
    </source>
</reference>
<dbReference type="Proteomes" id="UP000323144">
    <property type="component" value="Chromosome"/>
</dbReference>
<evidence type="ECO:0000313" key="9">
    <source>
        <dbReference type="EMBL" id="QEH62299.1"/>
    </source>
</evidence>
<protein>
    <submittedName>
        <fullName evidence="9">Malate permease</fullName>
    </submittedName>
</protein>
<keyword evidence="10" id="KW-1185">Reference proteome</keyword>
<dbReference type="KEGG" id="schi:SCHIN_v1c11060"/>
<dbReference type="GO" id="GO:0005886">
    <property type="term" value="C:plasma membrane"/>
    <property type="evidence" value="ECO:0007669"/>
    <property type="project" value="UniProtKB-SubCell"/>
</dbReference>
<dbReference type="PANTHER" id="PTHR36838:SF3">
    <property type="entry name" value="TRANSPORTER AUXIN EFFLUX CARRIER EC FAMILY"/>
    <property type="match status" value="1"/>
</dbReference>
<evidence type="ECO:0000256" key="8">
    <source>
        <dbReference type="SAM" id="Phobius"/>
    </source>
</evidence>
<dbReference type="Pfam" id="PF03547">
    <property type="entry name" value="Mem_trans"/>
    <property type="match status" value="2"/>
</dbReference>